<keyword evidence="3" id="KW-0963">Cytoplasm</keyword>
<dbReference type="GO" id="GO:0000922">
    <property type="term" value="C:spindle pole"/>
    <property type="evidence" value="ECO:0007669"/>
    <property type="project" value="InterPro"/>
</dbReference>
<dbReference type="GO" id="GO:0051011">
    <property type="term" value="F:microtubule minus-end binding"/>
    <property type="evidence" value="ECO:0007669"/>
    <property type="project" value="TreeGrafter"/>
</dbReference>
<dbReference type="Proteomes" id="UP000887116">
    <property type="component" value="Unassembled WGS sequence"/>
</dbReference>
<keyword evidence="4" id="KW-0493">Microtubule</keyword>
<gene>
    <name evidence="9" type="primary">Tubgcp6</name>
    <name evidence="9" type="ORF">TNCT_359981</name>
</gene>
<evidence type="ECO:0000256" key="3">
    <source>
        <dbReference type="ARBA" id="ARBA00022490"/>
    </source>
</evidence>
<evidence type="ECO:0000259" key="7">
    <source>
        <dbReference type="Pfam" id="PF04130"/>
    </source>
</evidence>
<dbReference type="Pfam" id="PF04130">
    <property type="entry name" value="GCP_C_terminal"/>
    <property type="match status" value="1"/>
</dbReference>
<dbReference type="GO" id="GO:0051321">
    <property type="term" value="P:meiotic cell cycle"/>
    <property type="evidence" value="ECO:0007669"/>
    <property type="project" value="TreeGrafter"/>
</dbReference>
<organism evidence="9 10">
    <name type="scientific">Trichonephila clavata</name>
    <name type="common">Joro spider</name>
    <name type="synonym">Nephila clavata</name>
    <dbReference type="NCBI Taxonomy" id="2740835"/>
    <lineage>
        <taxon>Eukaryota</taxon>
        <taxon>Metazoa</taxon>
        <taxon>Ecdysozoa</taxon>
        <taxon>Arthropoda</taxon>
        <taxon>Chelicerata</taxon>
        <taxon>Arachnida</taxon>
        <taxon>Araneae</taxon>
        <taxon>Araneomorphae</taxon>
        <taxon>Entelegynae</taxon>
        <taxon>Araneoidea</taxon>
        <taxon>Nephilidae</taxon>
        <taxon>Trichonephila</taxon>
    </lineage>
</organism>
<feature type="domain" description="Gamma tubulin complex component protein N-terminal" evidence="8">
    <location>
        <begin position="315"/>
        <end position="573"/>
    </location>
</feature>
<feature type="region of interest" description="Disordered" evidence="6">
    <location>
        <begin position="200"/>
        <end position="219"/>
    </location>
</feature>
<dbReference type="InterPro" id="IPR041470">
    <property type="entry name" value="GCP_N"/>
</dbReference>
<comment type="caution">
    <text evidence="9">The sequence shown here is derived from an EMBL/GenBank/DDBJ whole genome shotgun (WGS) entry which is preliminary data.</text>
</comment>
<evidence type="ECO:0000256" key="1">
    <source>
        <dbReference type="ARBA" id="ARBA00004245"/>
    </source>
</evidence>
<dbReference type="GO" id="GO:0007020">
    <property type="term" value="P:microtubule nucleation"/>
    <property type="evidence" value="ECO:0007669"/>
    <property type="project" value="InterPro"/>
</dbReference>
<dbReference type="GO" id="GO:0031122">
    <property type="term" value="P:cytoplasmic microtubule organization"/>
    <property type="evidence" value="ECO:0007669"/>
    <property type="project" value="TreeGrafter"/>
</dbReference>
<dbReference type="GO" id="GO:0000930">
    <property type="term" value="C:gamma-tubulin complex"/>
    <property type="evidence" value="ECO:0007669"/>
    <property type="project" value="TreeGrafter"/>
</dbReference>
<proteinExistence type="inferred from homology"/>
<accession>A0A8X6LRH7</accession>
<reference evidence="9" key="1">
    <citation type="submission" date="2020-07" db="EMBL/GenBank/DDBJ databases">
        <title>Multicomponent nature underlies the extraordinary mechanical properties of spider dragline silk.</title>
        <authorList>
            <person name="Kono N."/>
            <person name="Nakamura H."/>
            <person name="Mori M."/>
            <person name="Yoshida Y."/>
            <person name="Ohtoshi R."/>
            <person name="Malay A.D."/>
            <person name="Moran D.A.P."/>
            <person name="Tomita M."/>
            <person name="Numata K."/>
            <person name="Arakawa K."/>
        </authorList>
    </citation>
    <scope>NUCLEOTIDE SEQUENCE</scope>
</reference>
<dbReference type="Pfam" id="PF17681">
    <property type="entry name" value="GCP_N_terminal"/>
    <property type="match status" value="1"/>
</dbReference>
<dbReference type="InterPro" id="IPR040457">
    <property type="entry name" value="GCP_C"/>
</dbReference>
<dbReference type="PANTHER" id="PTHR19302:SF70">
    <property type="entry name" value="GAMMA-TUBULIN COMPLEX COMPONENT 6"/>
    <property type="match status" value="1"/>
</dbReference>
<evidence type="ECO:0000256" key="5">
    <source>
        <dbReference type="ARBA" id="ARBA00023212"/>
    </source>
</evidence>
<keyword evidence="10" id="KW-1185">Reference proteome</keyword>
<evidence type="ECO:0000259" key="8">
    <source>
        <dbReference type="Pfam" id="PF17681"/>
    </source>
</evidence>
<evidence type="ECO:0000256" key="2">
    <source>
        <dbReference type="ARBA" id="ARBA00010337"/>
    </source>
</evidence>
<dbReference type="InterPro" id="IPR007259">
    <property type="entry name" value="GCP"/>
</dbReference>
<keyword evidence="5" id="KW-0206">Cytoskeleton</keyword>
<evidence type="ECO:0000256" key="6">
    <source>
        <dbReference type="SAM" id="MobiDB-lite"/>
    </source>
</evidence>
<dbReference type="EMBL" id="BMAO01037481">
    <property type="protein sequence ID" value="GFR18022.1"/>
    <property type="molecule type" value="Genomic_DNA"/>
</dbReference>
<sequence>MEESVTLHKVLHLLIDQYIQSFEKYLKSKEVDKNKVYIEIIQRSPLISRSIRTIALNFTSCKSSDIPVSDDNIQMKIHNLVENSIQQDLIECALDANFTTNKCLTNDDLHNILFVYALEDSTSVAPSLMLQLTYNLFENKLLLHNTSQPPFPGSDLKDVSEIFSDLSLSKEFENVHMLFEKEVSQLQSTLGTGISVADLKGSETSSKNTEKSLDGGDNTMLSSVQKEPSRIEDWLQSVSLFKEQSFFIMESKHGLLDIPSNLSSWEGKTRQMVPCHLYTTELVDKEVLLNVTEDDSGMFRILHDVSGVLSENDFVHDVLNLLVGIPSETFLYDEKRKSFKVKSFTRLGKLSSESTSRFCEKFIQCGSTFYKLKNFSSTIHPKEGLIMKGLKEGIQAILSAYMEYIISVKMNDPTMHMVRTDVSENAQVLNSLGGICRIYFEGSKASILPKGLGLLSYLNRTSWPHKTKGNSIMVAVLLKYAYSPYFCFLNKWLSEGFCFDPYDEFQIEEDLKYLDRKDELYWKFAYTENEDVERGIVPSEIKKFSQDILQCGKSMRLLQNCGVQLNSLDYMSCNPPPCLSMVFSYQAMNSKMEECELYILKKESFEMKLQNERDHSEEKFYLEQQALVTQEILAQQITKRWNSRNICQSTFHYLSNAKGINLKKCKSFPNLVQINAVNSFDGIIFRDVGILYCPNNCNHKTSTKKSSIEWRKQNDSLNFWKFTQERNMNYCPTYKHCVQDKFQNKTLKYEINFLKQMKESQNLPQEIGLFSFKQAECPTGSFMDCLFSLLVSEYGDSKKDIYSCIQLISLQNLMQYNFKAVLNTRLHLVQKTIMDYIVNQLRLKDLFLGLMNTYFLQDESFSECLCRKLFKWTMRCSSLGDFAEWPVLNKILTRSVAVPSLTNIPFLKSASINFVPIHEEYLSKKNKFMQFFHYEFEIDWPLNIIVHKACISHYISIHSLILEMEFLCWLLGKIWRSQFIDAKNEVLQNSPQFRKMMLYRFSMHQFVRIVRSSIHQDLGGPLWEFLQKSLQVKELNIDVLEDIHLKYLEKALERCFLTQDTIFMHETLDLILRQVNSFCEFALSSCWEINPNSDVFESPDFPIMSDCYEHFTKSKDHFFQFILKMLGVKKFKISSDYRLYLETILEGGKSCS</sequence>
<dbReference type="OrthoDB" id="775571at2759"/>
<dbReference type="InterPro" id="IPR042241">
    <property type="entry name" value="GCP_C_sf"/>
</dbReference>
<dbReference type="AlphaFoldDB" id="A0A8X6LRH7"/>
<dbReference type="GO" id="GO:0051225">
    <property type="term" value="P:spindle assembly"/>
    <property type="evidence" value="ECO:0007669"/>
    <property type="project" value="TreeGrafter"/>
</dbReference>
<evidence type="ECO:0000313" key="10">
    <source>
        <dbReference type="Proteomes" id="UP000887116"/>
    </source>
</evidence>
<dbReference type="GO" id="GO:0043015">
    <property type="term" value="F:gamma-tubulin binding"/>
    <property type="evidence" value="ECO:0007669"/>
    <property type="project" value="InterPro"/>
</dbReference>
<feature type="domain" description="Gamma tubulin complex component C-terminal" evidence="7">
    <location>
        <begin position="852"/>
        <end position="1121"/>
    </location>
</feature>
<dbReference type="GO" id="GO:0005874">
    <property type="term" value="C:microtubule"/>
    <property type="evidence" value="ECO:0007669"/>
    <property type="project" value="UniProtKB-KW"/>
</dbReference>
<evidence type="ECO:0000256" key="4">
    <source>
        <dbReference type="ARBA" id="ARBA00022701"/>
    </source>
</evidence>
<comment type="subcellular location">
    <subcellularLocation>
        <location evidence="1">Cytoplasm</location>
        <location evidence="1">Cytoskeleton</location>
    </subcellularLocation>
</comment>
<protein>
    <submittedName>
        <fullName evidence="9">Gamma-tubulin complex component</fullName>
    </submittedName>
</protein>
<dbReference type="PANTHER" id="PTHR19302">
    <property type="entry name" value="GAMMA TUBULIN COMPLEX PROTEIN"/>
    <property type="match status" value="1"/>
</dbReference>
<comment type="similarity">
    <text evidence="2">Belongs to the TUBGCP family.</text>
</comment>
<evidence type="ECO:0000313" key="9">
    <source>
        <dbReference type="EMBL" id="GFR18022.1"/>
    </source>
</evidence>
<name>A0A8X6LRH7_TRICU</name>
<dbReference type="GO" id="GO:0000278">
    <property type="term" value="P:mitotic cell cycle"/>
    <property type="evidence" value="ECO:0007669"/>
    <property type="project" value="TreeGrafter"/>
</dbReference>
<dbReference type="Gene3D" id="1.20.120.1900">
    <property type="entry name" value="Gamma-tubulin complex, C-terminal domain"/>
    <property type="match status" value="1"/>
</dbReference>